<dbReference type="RefSeq" id="WP_005505142.1">
    <property type="nucleotide sequence ID" value="NZ_JH370351.1"/>
</dbReference>
<dbReference type="HOGENOM" id="CLU_039161_2_0_11"/>
<proteinExistence type="inferred from homology"/>
<dbReference type="InterPro" id="IPR000055">
    <property type="entry name" value="Restrct_endonuc_typeI_TRD"/>
</dbReference>
<protein>
    <recommendedName>
        <fullName evidence="4">Type I restriction modification DNA specificity domain-containing protein</fullName>
    </recommendedName>
</protein>
<comment type="similarity">
    <text evidence="1">Belongs to the type-I restriction system S methylase family.</text>
</comment>
<dbReference type="EMBL" id="ACSB01000005">
    <property type="protein sequence ID" value="EHB88766.1"/>
    <property type="molecule type" value="Genomic_DNA"/>
</dbReference>
<dbReference type="Gene3D" id="3.90.220.20">
    <property type="entry name" value="DNA methylase specificity domains"/>
    <property type="match status" value="1"/>
</dbReference>
<gene>
    <name evidence="5" type="ORF">HMPREF0737_00545</name>
</gene>
<dbReference type="AlphaFoldDB" id="G5EQI5"/>
<dbReference type="GO" id="GO:0003677">
    <property type="term" value="F:DNA binding"/>
    <property type="evidence" value="ECO:0007669"/>
    <property type="project" value="UniProtKB-KW"/>
</dbReference>
<dbReference type="Pfam" id="PF01420">
    <property type="entry name" value="Methylase_S"/>
    <property type="match status" value="2"/>
</dbReference>
<feature type="domain" description="Type I restriction modification DNA specificity" evidence="4">
    <location>
        <begin position="204"/>
        <end position="337"/>
    </location>
</feature>
<organism evidence="5 6">
    <name type="scientific">Rothia mucilaginosa M508</name>
    <dbReference type="NCBI Taxonomy" id="563033"/>
    <lineage>
        <taxon>Bacteria</taxon>
        <taxon>Bacillati</taxon>
        <taxon>Actinomycetota</taxon>
        <taxon>Actinomycetes</taxon>
        <taxon>Micrococcales</taxon>
        <taxon>Micrococcaceae</taxon>
        <taxon>Rothia</taxon>
    </lineage>
</organism>
<evidence type="ECO:0000256" key="1">
    <source>
        <dbReference type="ARBA" id="ARBA00010923"/>
    </source>
</evidence>
<keyword evidence="3" id="KW-0238">DNA-binding</keyword>
<evidence type="ECO:0000313" key="5">
    <source>
        <dbReference type="EMBL" id="EHB88766.1"/>
    </source>
</evidence>
<keyword evidence="2" id="KW-0680">Restriction system</keyword>
<dbReference type="Proteomes" id="UP000004897">
    <property type="component" value="Unassembled WGS sequence"/>
</dbReference>
<dbReference type="InterPro" id="IPR044946">
    <property type="entry name" value="Restrct_endonuc_typeI_TRD_sf"/>
</dbReference>
<sequence>MSVLETLDFQPMLITDVFESMTASKAWYDKSKLCLSGVPVFPFVSRTKASNGVDSFCPRQDKAPEAGNAMTIGLDTQTIGYQPVPFYTSQNIQVLRHVRLNESNALVLSSLIQEQMGKFSWGGNGATLGRLKKTRIMVPALTAADGTIEADWDGMDRLGAELLDQVVTQTHSARETRLADDDTLPELRFEPMLIDELFIQHRGKQATRSDSGKTPYVVAASRHNSQVGFVDEQPLFPGKWLAMVNTGAGGVGYCTYQPVPFWGSNNVTALEPRYADASESALMFLAGCVRLQTFGKFSYGNIANMRRLGRTRIMVPVITNAEGEDVVDWEGMSAYGHALRVRVERAITPVLGSLS</sequence>
<comment type="caution">
    <text evidence="5">The sequence shown here is derived from an EMBL/GenBank/DDBJ whole genome shotgun (WGS) entry which is preliminary data.</text>
</comment>
<evidence type="ECO:0000313" key="6">
    <source>
        <dbReference type="Proteomes" id="UP000004897"/>
    </source>
</evidence>
<evidence type="ECO:0000256" key="3">
    <source>
        <dbReference type="ARBA" id="ARBA00023125"/>
    </source>
</evidence>
<reference evidence="5 6" key="1">
    <citation type="submission" date="2011-08" db="EMBL/GenBank/DDBJ databases">
        <title>The Genome Sequence of Rothia mucilaginosa M508.</title>
        <authorList>
            <consortium name="The Broad Institute Genome Sequencing Platform"/>
            <consortium name="The Broad Institute Genome Sequencing Center for Infectious Disease"/>
            <person name="Earl A."/>
            <person name="Ward D."/>
            <person name="Feldgarden M."/>
            <person name="Gevers D."/>
            <person name="Sibley C.D."/>
            <person name="Field T.R."/>
            <person name="Grinwis M."/>
            <person name="Eshaghurshan C.S."/>
            <person name="Surette M.G."/>
            <person name="Young S.K."/>
            <person name="Zeng Q."/>
            <person name="Gargeya S."/>
            <person name="Fitzgerald M."/>
            <person name="Haas B."/>
            <person name="Abouelleil A."/>
            <person name="Alvarado L."/>
            <person name="Arachchi H.M."/>
            <person name="Berlin A."/>
            <person name="Brown A."/>
            <person name="Chapman S.B."/>
            <person name="Chen Z."/>
            <person name="Dunbar C."/>
            <person name="Freedman E."/>
            <person name="Gearin G."/>
            <person name="Gellesch M."/>
            <person name="Goldberg J."/>
            <person name="Griggs A."/>
            <person name="Gujja S."/>
            <person name="Heiman D."/>
            <person name="Howarth C."/>
            <person name="Larson L."/>
            <person name="Lui A."/>
            <person name="MacDonald P.J.P."/>
            <person name="Montmayeur A."/>
            <person name="Murphy C."/>
            <person name="Neiman D."/>
            <person name="Pearson M."/>
            <person name="Priest M."/>
            <person name="Roberts A."/>
            <person name="Saif S."/>
            <person name="Shea T."/>
            <person name="Shenoy N."/>
            <person name="Sisk P."/>
            <person name="Stolte C."/>
            <person name="Sykes S."/>
            <person name="Wortman J."/>
            <person name="Nusbaum C."/>
            <person name="Birren B."/>
        </authorList>
    </citation>
    <scope>NUCLEOTIDE SEQUENCE [LARGE SCALE GENOMIC DNA]</scope>
    <source>
        <strain evidence="5 6">M508</strain>
    </source>
</reference>
<dbReference type="PATRIC" id="fig|563033.4.peg.540"/>
<evidence type="ECO:0000259" key="4">
    <source>
        <dbReference type="Pfam" id="PF01420"/>
    </source>
</evidence>
<name>G5EQI5_9MICC</name>
<dbReference type="GO" id="GO:0009307">
    <property type="term" value="P:DNA restriction-modification system"/>
    <property type="evidence" value="ECO:0007669"/>
    <property type="project" value="UniProtKB-KW"/>
</dbReference>
<accession>G5EQI5</accession>
<evidence type="ECO:0000256" key="2">
    <source>
        <dbReference type="ARBA" id="ARBA00022747"/>
    </source>
</evidence>
<feature type="domain" description="Type I restriction modification DNA specificity" evidence="4">
    <location>
        <begin position="8"/>
        <end position="162"/>
    </location>
</feature>